<feature type="compositionally biased region" description="Low complexity" evidence="1">
    <location>
        <begin position="165"/>
        <end position="180"/>
    </location>
</feature>
<feature type="compositionally biased region" description="Pro residues" evidence="1">
    <location>
        <begin position="181"/>
        <end position="192"/>
    </location>
</feature>
<protein>
    <recommendedName>
        <fullName evidence="2">DnaT DNA-binding domain-containing protein</fullName>
    </recommendedName>
</protein>
<dbReference type="AlphaFoldDB" id="A0A9X0WBP4"/>
<dbReference type="EMBL" id="NRRY01000040">
    <property type="protein sequence ID" value="MBK1620441.1"/>
    <property type="molecule type" value="Genomic_DNA"/>
</dbReference>
<comment type="caution">
    <text evidence="3">The sequence shown here is derived from an EMBL/GenBank/DDBJ whole genome shotgun (WGS) entry which is preliminary data.</text>
</comment>
<dbReference type="InterPro" id="IPR040480">
    <property type="entry name" value="DnaT_DNA_bind"/>
</dbReference>
<dbReference type="Pfam" id="PF17948">
    <property type="entry name" value="DnaT"/>
    <property type="match status" value="1"/>
</dbReference>
<evidence type="ECO:0000259" key="2">
    <source>
        <dbReference type="Pfam" id="PF17948"/>
    </source>
</evidence>
<name>A0A9X0WBP4_9GAMM</name>
<feature type="region of interest" description="Disordered" evidence="1">
    <location>
        <begin position="106"/>
        <end position="207"/>
    </location>
</feature>
<feature type="domain" description="DnaT DNA-binding" evidence="2">
    <location>
        <begin position="203"/>
        <end position="259"/>
    </location>
</feature>
<reference evidence="3 4" key="1">
    <citation type="journal article" date="2020" name="Microorganisms">
        <title>Osmotic Adaptation and Compatible Solute Biosynthesis of Phototrophic Bacteria as Revealed from Genome Analyses.</title>
        <authorList>
            <person name="Imhoff J.F."/>
            <person name="Rahn T."/>
            <person name="Kunzel S."/>
            <person name="Keller A."/>
            <person name="Neulinger S.C."/>
        </authorList>
    </citation>
    <scope>NUCLEOTIDE SEQUENCE [LARGE SCALE GENOMIC DNA]</scope>
    <source>
        <strain evidence="3 4">DSM 25653</strain>
    </source>
</reference>
<dbReference type="RefSeq" id="WP_200247395.1">
    <property type="nucleotide sequence ID" value="NZ_NRRY01000040.1"/>
</dbReference>
<proteinExistence type="predicted"/>
<accession>A0A9X0WBP4</accession>
<organism evidence="3 4">
    <name type="scientific">Lamprobacter modestohalophilus</name>
    <dbReference type="NCBI Taxonomy" id="1064514"/>
    <lineage>
        <taxon>Bacteria</taxon>
        <taxon>Pseudomonadati</taxon>
        <taxon>Pseudomonadota</taxon>
        <taxon>Gammaproteobacteria</taxon>
        <taxon>Chromatiales</taxon>
        <taxon>Chromatiaceae</taxon>
        <taxon>Lamprobacter</taxon>
    </lineage>
</organism>
<sequence>MTTPLPIDAVRAWAWHCPGITSTQRLVLLALCEQLHRGHPCQCSVHELATLAAVTPRGLTKALSGLDGGYLQRERHGRGYPTRYRLLCPALDVPTTDDRVPIEAAVEADPLPRPPQVSHADQPAPKDSARQSPPPAEHKRAPAPIATSPSKAQHLTLVRQGDGAGARARATPAPVTNGPVAPAPSPVDPPASPTHQQRARSAPIPPTWTPSESVYTWAQKRGLTRDWVQAQIDEFVIYWRDCGESRKSWDATFINRLQLLQSRMTKGSTHETPQRLAVKDYAAGATPLDQIEWLRAGDVA</sequence>
<gene>
    <name evidence="3" type="ORF">CKO42_18760</name>
</gene>
<evidence type="ECO:0000313" key="3">
    <source>
        <dbReference type="EMBL" id="MBK1620441.1"/>
    </source>
</evidence>
<dbReference type="Proteomes" id="UP001138768">
    <property type="component" value="Unassembled WGS sequence"/>
</dbReference>
<evidence type="ECO:0000256" key="1">
    <source>
        <dbReference type="SAM" id="MobiDB-lite"/>
    </source>
</evidence>
<dbReference type="Gene3D" id="1.10.8.1180">
    <property type="match status" value="1"/>
</dbReference>
<evidence type="ECO:0000313" key="4">
    <source>
        <dbReference type="Proteomes" id="UP001138768"/>
    </source>
</evidence>
<keyword evidence="4" id="KW-1185">Reference proteome</keyword>